<protein>
    <submittedName>
        <fullName evidence="2">Uncharacterized protein</fullName>
    </submittedName>
</protein>
<feature type="region of interest" description="Disordered" evidence="1">
    <location>
        <begin position="1"/>
        <end position="46"/>
    </location>
</feature>
<dbReference type="STRING" id="762967.HMPREF9440_01520"/>
<dbReference type="AlphaFoldDB" id="H3KFK2"/>
<evidence type="ECO:0000256" key="1">
    <source>
        <dbReference type="SAM" id="MobiDB-lite"/>
    </source>
</evidence>
<proteinExistence type="predicted"/>
<sequence length="46" mass="5144">MIRPADHAPPDIRPTVPHLRDGRFSLNSPQRKLPDETLLGSARRSA</sequence>
<reference evidence="2 3" key="1">
    <citation type="submission" date="2011-11" db="EMBL/GenBank/DDBJ databases">
        <authorList>
            <person name="Weinstock G."/>
            <person name="Sodergren E."/>
            <person name="Clifton S."/>
            <person name="Fulton L."/>
            <person name="Fulton B."/>
            <person name="Courtney L."/>
            <person name="Fronick C."/>
            <person name="Harrison M."/>
            <person name="Strong C."/>
            <person name="Farmer C."/>
            <person name="Delahaunty K."/>
            <person name="Markovic C."/>
            <person name="Hall O."/>
            <person name="Minx P."/>
            <person name="Tomlinson C."/>
            <person name="Mitreva M."/>
            <person name="Hou S."/>
            <person name="Chen J."/>
            <person name="Wollam A."/>
            <person name="Pepin K.H."/>
            <person name="Johnson M."/>
            <person name="Bhonagiri V."/>
            <person name="Zhang X."/>
            <person name="Suruliraj S."/>
            <person name="Warren W."/>
            <person name="Chinwalla A."/>
            <person name="Mardis E.R."/>
            <person name="Wilson R.K."/>
        </authorList>
    </citation>
    <scope>NUCLEOTIDE SEQUENCE [LARGE SCALE GENOMIC DNA]</scope>
    <source>
        <strain evidence="2 3">YIT 11816</strain>
    </source>
</reference>
<evidence type="ECO:0000313" key="2">
    <source>
        <dbReference type="EMBL" id="EHY31110.1"/>
    </source>
</evidence>
<dbReference type="Proteomes" id="UP000004956">
    <property type="component" value="Unassembled WGS sequence"/>
</dbReference>
<dbReference type="HOGENOM" id="CLU_3189876_0_0_4"/>
<keyword evidence="3" id="KW-1185">Reference proteome</keyword>
<gene>
    <name evidence="2" type="ORF">HMPREF9440_01520</name>
</gene>
<comment type="caution">
    <text evidence="2">The sequence shown here is derived from an EMBL/GenBank/DDBJ whole genome shotgun (WGS) entry which is preliminary data.</text>
</comment>
<dbReference type="EMBL" id="AFBQ01000224">
    <property type="protein sequence ID" value="EHY31110.1"/>
    <property type="molecule type" value="Genomic_DNA"/>
</dbReference>
<organism evidence="2 3">
    <name type="scientific">Sutterella parvirubra YIT 11816</name>
    <dbReference type="NCBI Taxonomy" id="762967"/>
    <lineage>
        <taxon>Bacteria</taxon>
        <taxon>Pseudomonadati</taxon>
        <taxon>Pseudomonadota</taxon>
        <taxon>Betaproteobacteria</taxon>
        <taxon>Burkholderiales</taxon>
        <taxon>Sutterellaceae</taxon>
        <taxon>Sutterella</taxon>
    </lineage>
</organism>
<accession>H3KFK2</accession>
<evidence type="ECO:0000313" key="3">
    <source>
        <dbReference type="Proteomes" id="UP000004956"/>
    </source>
</evidence>
<feature type="compositionally biased region" description="Basic and acidic residues" evidence="1">
    <location>
        <begin position="1"/>
        <end position="10"/>
    </location>
</feature>
<name>H3KFK2_9BURK</name>